<reference evidence="1 2" key="1">
    <citation type="journal article" date="2021" name="Genome Biol. Evol.">
        <title>The evolution of interdependence in a four-way mealybug symbiosis.</title>
        <authorList>
            <person name="Garber A.I."/>
            <person name="Kupper M."/>
            <person name="Laetsch D.R."/>
            <person name="Weldon S.R."/>
            <person name="Ladinsky M.S."/>
            <person name="Bjorkman P.J."/>
            <person name="McCutcheon J.P."/>
        </authorList>
    </citation>
    <scope>NUCLEOTIDE SEQUENCE [LARGE SCALE GENOMIC DNA]</scope>
    <source>
        <strain evidence="1">SOD</strain>
    </source>
</reference>
<protein>
    <submittedName>
        <fullName evidence="1">Uncharacterized protein</fullName>
    </submittedName>
</protein>
<evidence type="ECO:0000313" key="1">
    <source>
        <dbReference type="EMBL" id="MBT9433264.1"/>
    </source>
</evidence>
<proteinExistence type="predicted"/>
<comment type="caution">
    <text evidence="1">The sequence shown here is derived from an EMBL/GenBank/DDBJ whole genome shotgun (WGS) entry which is preliminary data.</text>
</comment>
<keyword evidence="2" id="KW-1185">Reference proteome</keyword>
<organism evidence="1 2">
    <name type="scientific">Candidatus Sodalis endolongispinus</name>
    <dbReference type="NCBI Taxonomy" id="2812662"/>
    <lineage>
        <taxon>Bacteria</taxon>
        <taxon>Pseudomonadati</taxon>
        <taxon>Pseudomonadota</taxon>
        <taxon>Gammaproteobacteria</taxon>
        <taxon>Enterobacterales</taxon>
        <taxon>Bruguierivoracaceae</taxon>
        <taxon>Sodalis</taxon>
    </lineage>
</organism>
<evidence type="ECO:0000313" key="2">
    <source>
        <dbReference type="Proteomes" id="UP000811282"/>
    </source>
</evidence>
<gene>
    <name evidence="1" type="ORF">JZM24_16155</name>
</gene>
<dbReference type="Proteomes" id="UP000811282">
    <property type="component" value="Unassembled WGS sequence"/>
</dbReference>
<sequence>MTRGQDIAALLQQWLVSLHRLPPRSLRHYAVLAEAALARLSPMRQLR</sequence>
<dbReference type="EMBL" id="JAFJYC010000002">
    <property type="protein sequence ID" value="MBT9433264.1"/>
    <property type="molecule type" value="Genomic_DNA"/>
</dbReference>
<dbReference type="RefSeq" id="WP_215670951.1">
    <property type="nucleotide sequence ID" value="NZ_JAFJYC010000002.1"/>
</dbReference>
<name>A0ABS5YEA3_9GAMM</name>
<accession>A0ABS5YEA3</accession>